<dbReference type="InterPro" id="IPR041698">
    <property type="entry name" value="Methyltransf_25"/>
</dbReference>
<dbReference type="PANTHER" id="PTHR43591">
    <property type="entry name" value="METHYLTRANSFERASE"/>
    <property type="match status" value="1"/>
</dbReference>
<feature type="region of interest" description="Disordered" evidence="1">
    <location>
        <begin position="1"/>
        <end position="23"/>
    </location>
</feature>
<gene>
    <name evidence="4" type="primary">LOC106472740</name>
</gene>
<sequence length="252" mass="28565">MSSSSHTAEKSSSSECQKEKDIQGCHHGDTNTAKCEHSHHQMDPEVAWLYEATHKGNRPPEETCKIYDQHADDYEKFASKFTCEEWSLVVTDVIETKILKDKSCRILDVGAGTGANGNLLQKHGYTNIDALDGSEQMLEIAKTKNIYHNLIHIILKDGVRIPNVENDTYTAVVMNAVFCPNHCDSSIFPELIRVVKPGGYISWSLKTDEETDVDKFNSDVEKLCEERKWKSIFEKIHKTEFGDEKVVIMEVL</sequence>
<dbReference type="Pfam" id="PF13649">
    <property type="entry name" value="Methyltransf_25"/>
    <property type="match status" value="1"/>
</dbReference>
<keyword evidence="3" id="KW-1185">Reference proteome</keyword>
<dbReference type="CDD" id="cd02440">
    <property type="entry name" value="AdoMet_MTases"/>
    <property type="match status" value="1"/>
</dbReference>
<dbReference type="SUPFAM" id="SSF53335">
    <property type="entry name" value="S-adenosyl-L-methionine-dependent methyltransferases"/>
    <property type="match status" value="1"/>
</dbReference>
<feature type="domain" description="Methyltransferase" evidence="2">
    <location>
        <begin position="106"/>
        <end position="199"/>
    </location>
</feature>
<reference evidence="4" key="1">
    <citation type="submission" date="2025-08" db="UniProtKB">
        <authorList>
            <consortium name="RefSeq"/>
        </authorList>
    </citation>
    <scope>IDENTIFICATION</scope>
    <source>
        <tissue evidence="4">Muscle</tissue>
    </source>
</reference>
<name>A0ABM1BUE1_LIMPO</name>
<dbReference type="Gene3D" id="3.40.50.150">
    <property type="entry name" value="Vaccinia Virus protein VP39"/>
    <property type="match status" value="1"/>
</dbReference>
<evidence type="ECO:0000313" key="4">
    <source>
        <dbReference type="RefSeq" id="XP_013788851.1"/>
    </source>
</evidence>
<feature type="compositionally biased region" description="Low complexity" evidence="1">
    <location>
        <begin position="1"/>
        <end position="15"/>
    </location>
</feature>
<evidence type="ECO:0000259" key="2">
    <source>
        <dbReference type="Pfam" id="PF13649"/>
    </source>
</evidence>
<dbReference type="PANTHER" id="PTHR43591:SF101">
    <property type="entry name" value="METHYLTRANSFERASE-LIKE PROTEIN 27"/>
    <property type="match status" value="1"/>
</dbReference>
<evidence type="ECO:0000256" key="1">
    <source>
        <dbReference type="SAM" id="MobiDB-lite"/>
    </source>
</evidence>
<dbReference type="RefSeq" id="XP_013788851.1">
    <property type="nucleotide sequence ID" value="XM_013933397.2"/>
</dbReference>
<proteinExistence type="predicted"/>
<protein>
    <submittedName>
        <fullName evidence="4">Uncharacterized protein LOC106472740</fullName>
    </submittedName>
</protein>
<organism evidence="3 4">
    <name type="scientific">Limulus polyphemus</name>
    <name type="common">Atlantic horseshoe crab</name>
    <dbReference type="NCBI Taxonomy" id="6850"/>
    <lineage>
        <taxon>Eukaryota</taxon>
        <taxon>Metazoa</taxon>
        <taxon>Ecdysozoa</taxon>
        <taxon>Arthropoda</taxon>
        <taxon>Chelicerata</taxon>
        <taxon>Merostomata</taxon>
        <taxon>Xiphosura</taxon>
        <taxon>Limulidae</taxon>
        <taxon>Limulus</taxon>
    </lineage>
</organism>
<dbReference type="InterPro" id="IPR029063">
    <property type="entry name" value="SAM-dependent_MTases_sf"/>
</dbReference>
<accession>A0ABM1BUE1</accession>
<evidence type="ECO:0000313" key="3">
    <source>
        <dbReference type="Proteomes" id="UP000694941"/>
    </source>
</evidence>
<dbReference type="Proteomes" id="UP000694941">
    <property type="component" value="Unplaced"/>
</dbReference>
<dbReference type="GeneID" id="106472740"/>